<name>A0A7C8YR91_OPUST</name>
<keyword evidence="1" id="KW-0812">Transmembrane</keyword>
<dbReference type="EMBL" id="GISG01048583">
    <property type="protein sequence ID" value="MBA4624652.1"/>
    <property type="molecule type" value="Transcribed_RNA"/>
</dbReference>
<feature type="transmembrane region" description="Helical" evidence="1">
    <location>
        <begin position="83"/>
        <end position="106"/>
    </location>
</feature>
<organism evidence="2">
    <name type="scientific">Opuntia streptacantha</name>
    <name type="common">Prickly pear cactus</name>
    <name type="synonym">Opuntia cardona</name>
    <dbReference type="NCBI Taxonomy" id="393608"/>
    <lineage>
        <taxon>Eukaryota</taxon>
        <taxon>Viridiplantae</taxon>
        <taxon>Streptophyta</taxon>
        <taxon>Embryophyta</taxon>
        <taxon>Tracheophyta</taxon>
        <taxon>Spermatophyta</taxon>
        <taxon>Magnoliopsida</taxon>
        <taxon>eudicotyledons</taxon>
        <taxon>Gunneridae</taxon>
        <taxon>Pentapetalae</taxon>
        <taxon>Caryophyllales</taxon>
        <taxon>Cactineae</taxon>
        <taxon>Cactaceae</taxon>
        <taxon>Opuntioideae</taxon>
        <taxon>Opuntia</taxon>
    </lineage>
</organism>
<evidence type="ECO:0000313" key="2">
    <source>
        <dbReference type="EMBL" id="MBA4624652.1"/>
    </source>
</evidence>
<keyword evidence="1" id="KW-1133">Transmembrane helix</keyword>
<reference evidence="2" key="2">
    <citation type="submission" date="2020-07" db="EMBL/GenBank/DDBJ databases">
        <authorList>
            <person name="Vera ALvarez R."/>
            <person name="Arias-Moreno D.M."/>
            <person name="Jimenez-Jacinto V."/>
            <person name="Jimenez-Bremont J.F."/>
            <person name="Swaminathan K."/>
            <person name="Moose S.P."/>
            <person name="Guerrero-Gonzalez M.L."/>
            <person name="Marino-Ramirez L."/>
            <person name="Landsman D."/>
            <person name="Rodriguez-Kessler M."/>
            <person name="Delgado-Sanchez P."/>
        </authorList>
    </citation>
    <scope>NUCLEOTIDE SEQUENCE</scope>
    <source>
        <tissue evidence="2">Cladode</tissue>
    </source>
</reference>
<feature type="transmembrane region" description="Helical" evidence="1">
    <location>
        <begin position="44"/>
        <end position="71"/>
    </location>
</feature>
<protein>
    <submittedName>
        <fullName evidence="2">Uncharacterized protein</fullName>
    </submittedName>
</protein>
<reference evidence="2" key="1">
    <citation type="journal article" date="2013" name="J. Plant Res.">
        <title>Effect of fungi and light on seed germination of three Opuntia species from semiarid lands of central Mexico.</title>
        <authorList>
            <person name="Delgado-Sanchez P."/>
            <person name="Jimenez-Bremont J.F."/>
            <person name="Guerrero-Gonzalez Mde L."/>
            <person name="Flores J."/>
        </authorList>
    </citation>
    <scope>NUCLEOTIDE SEQUENCE</scope>
    <source>
        <tissue evidence="2">Cladode</tissue>
    </source>
</reference>
<dbReference type="AlphaFoldDB" id="A0A7C8YR91"/>
<accession>A0A7C8YR91</accession>
<proteinExistence type="predicted"/>
<sequence>MGKLTADAAAVLVAMGVVYQSFSTSSMDLKEVTDESSSSLSPPIHPTLFALDSIFPPFFFLTLCVCFLWGGESLRIERDREERFIWMTMMMMMMMMKLSLCGGLSLERYRCSRFV</sequence>
<evidence type="ECO:0000256" key="1">
    <source>
        <dbReference type="SAM" id="Phobius"/>
    </source>
</evidence>
<keyword evidence="1" id="KW-0472">Membrane</keyword>